<dbReference type="Gene3D" id="3.40.640.10">
    <property type="entry name" value="Type I PLP-dependent aspartate aminotransferase-like (Major domain)"/>
    <property type="match status" value="1"/>
</dbReference>
<dbReference type="PANTHER" id="PTHR13693">
    <property type="entry name" value="CLASS II AMINOTRANSFERASE/8-AMINO-7-OXONONANOATE SYNTHASE"/>
    <property type="match status" value="1"/>
</dbReference>
<name>A0ABM9ASE7_9BACT</name>
<dbReference type="SUPFAM" id="SSF53383">
    <property type="entry name" value="PLP-dependent transferases"/>
    <property type="match status" value="1"/>
</dbReference>
<protein>
    <submittedName>
        <fullName evidence="4">8-amino-7-oxononanoate synthase</fullName>
        <ecNumber evidence="4">2.3.1.47</ecNumber>
    </submittedName>
</protein>
<accession>A0ABM9ASE7</accession>
<dbReference type="InterPro" id="IPR015422">
    <property type="entry name" value="PyrdxlP-dep_Trfase_small"/>
</dbReference>
<dbReference type="Gene3D" id="3.90.1150.10">
    <property type="entry name" value="Aspartate Aminotransferase, domain 1"/>
    <property type="match status" value="1"/>
</dbReference>
<feature type="domain" description="Aminotransferase class I/classII large" evidence="3">
    <location>
        <begin position="55"/>
        <end position="350"/>
    </location>
</feature>
<evidence type="ECO:0000313" key="4">
    <source>
        <dbReference type="EMBL" id="CAH0996605.1"/>
    </source>
</evidence>
<comment type="cofactor">
    <cofactor evidence="1">
        <name>pyridoxal 5'-phosphate</name>
        <dbReference type="ChEBI" id="CHEBI:597326"/>
    </cofactor>
</comment>
<gene>
    <name evidence="4" type="primary">bioF_2</name>
    <name evidence="4" type="ORF">EMA8858_02737</name>
</gene>
<keyword evidence="2 4" id="KW-0808">Transferase</keyword>
<dbReference type="RefSeq" id="WP_238807158.1">
    <property type="nucleotide sequence ID" value="NZ_CAKLPY010000002.1"/>
</dbReference>
<dbReference type="InterPro" id="IPR015424">
    <property type="entry name" value="PyrdxlP-dep_Trfase"/>
</dbReference>
<proteinExistence type="predicted"/>
<keyword evidence="4" id="KW-0012">Acyltransferase</keyword>
<keyword evidence="5" id="KW-1185">Reference proteome</keyword>
<comment type="caution">
    <text evidence="4">The sequence shown here is derived from an EMBL/GenBank/DDBJ whole genome shotgun (WGS) entry which is preliminary data.</text>
</comment>
<evidence type="ECO:0000256" key="2">
    <source>
        <dbReference type="ARBA" id="ARBA00022679"/>
    </source>
</evidence>
<evidence type="ECO:0000259" key="3">
    <source>
        <dbReference type="Pfam" id="PF00155"/>
    </source>
</evidence>
<sequence length="365" mass="41117">MSNEFIISQLPSNKILLDGKEFHFFSGTSYLGMNQDEDFKTLLIEGLNRYGMSFGSSRNGNLQLDIYDQAEEKLAHWVGAEKALTVSSGMLAGQVVAQYLKTQSVTFFYAPHTHAANFHEPNMSLPKISFEDWANNIRQDVLEKNASHSVIICNSCDALKLAPYHFKWTSQLPDNQRITLIIDDSHGLGITGKNGSGIFSQIVAKSNVKLVVVSSLHKAMGIAGGVIFGETNFIETLRQTAFFASCSPIAPAYLYAYLHANAIYDKNRLKLQSNIERFASQITNEVSLFNSIPNYPVYFTFQDDLYDYLYRKNIFIYSFAYPIKTGKPNTRIVLSAWHEEEQIDLLAVKIKDFYQSHSFSTAVTV</sequence>
<dbReference type="EC" id="2.3.1.47" evidence="4"/>
<dbReference type="InterPro" id="IPR050087">
    <property type="entry name" value="AON_synthase_class-II"/>
</dbReference>
<dbReference type="EMBL" id="CAKLPY010000002">
    <property type="protein sequence ID" value="CAH0996605.1"/>
    <property type="molecule type" value="Genomic_DNA"/>
</dbReference>
<reference evidence="4" key="1">
    <citation type="submission" date="2021-12" db="EMBL/GenBank/DDBJ databases">
        <authorList>
            <person name="Rodrigo-Torres L."/>
            <person name="Arahal R. D."/>
            <person name="Lucena T."/>
        </authorList>
    </citation>
    <scope>NUCLEOTIDE SEQUENCE</scope>
    <source>
        <strain evidence="4">CECT 8858</strain>
    </source>
</reference>
<organism evidence="4 5">
    <name type="scientific">Emticicia aquatica</name>
    <dbReference type="NCBI Taxonomy" id="1681835"/>
    <lineage>
        <taxon>Bacteria</taxon>
        <taxon>Pseudomonadati</taxon>
        <taxon>Bacteroidota</taxon>
        <taxon>Cytophagia</taxon>
        <taxon>Cytophagales</taxon>
        <taxon>Leadbetterellaceae</taxon>
        <taxon>Emticicia</taxon>
    </lineage>
</organism>
<evidence type="ECO:0000256" key="1">
    <source>
        <dbReference type="ARBA" id="ARBA00001933"/>
    </source>
</evidence>
<dbReference type="InterPro" id="IPR015421">
    <property type="entry name" value="PyrdxlP-dep_Trfase_major"/>
</dbReference>
<evidence type="ECO:0000313" key="5">
    <source>
        <dbReference type="Proteomes" id="UP000837932"/>
    </source>
</evidence>
<dbReference type="Proteomes" id="UP000837932">
    <property type="component" value="Unassembled WGS sequence"/>
</dbReference>
<dbReference type="GO" id="GO:0008710">
    <property type="term" value="F:8-amino-7-oxononanoate synthase activity"/>
    <property type="evidence" value="ECO:0007669"/>
    <property type="project" value="UniProtKB-EC"/>
</dbReference>
<dbReference type="Pfam" id="PF00155">
    <property type="entry name" value="Aminotran_1_2"/>
    <property type="match status" value="1"/>
</dbReference>
<dbReference type="InterPro" id="IPR004839">
    <property type="entry name" value="Aminotransferase_I/II_large"/>
</dbReference>